<dbReference type="Proteomes" id="UP000823749">
    <property type="component" value="Chromosome 4"/>
</dbReference>
<evidence type="ECO:0000256" key="1">
    <source>
        <dbReference type="SAM" id="MobiDB-lite"/>
    </source>
</evidence>
<accession>A0AAV6KQK5</accession>
<dbReference type="Pfam" id="PF13302">
    <property type="entry name" value="Acetyltransf_3"/>
    <property type="match status" value="1"/>
</dbReference>
<feature type="region of interest" description="Disordered" evidence="1">
    <location>
        <begin position="150"/>
        <end position="172"/>
    </location>
</feature>
<feature type="domain" description="N-acetyltransferase" evidence="2">
    <location>
        <begin position="212"/>
        <end position="372"/>
    </location>
</feature>
<dbReference type="AlphaFoldDB" id="A0AAV6KQK5"/>
<dbReference type="SUPFAM" id="SSF55729">
    <property type="entry name" value="Acyl-CoA N-acyltransferases (Nat)"/>
    <property type="match status" value="1"/>
</dbReference>
<dbReference type="InterPro" id="IPR000182">
    <property type="entry name" value="GNAT_dom"/>
</dbReference>
<dbReference type="GO" id="GO:0016747">
    <property type="term" value="F:acyltransferase activity, transferring groups other than amino-acyl groups"/>
    <property type="evidence" value="ECO:0007669"/>
    <property type="project" value="InterPro"/>
</dbReference>
<dbReference type="InterPro" id="IPR032041">
    <property type="entry name" value="Cdc73_N"/>
</dbReference>
<evidence type="ECO:0000259" key="2">
    <source>
        <dbReference type="PROSITE" id="PS51186"/>
    </source>
</evidence>
<organism evidence="3 4">
    <name type="scientific">Rhododendron griersonianum</name>
    <dbReference type="NCBI Taxonomy" id="479676"/>
    <lineage>
        <taxon>Eukaryota</taxon>
        <taxon>Viridiplantae</taxon>
        <taxon>Streptophyta</taxon>
        <taxon>Embryophyta</taxon>
        <taxon>Tracheophyta</taxon>
        <taxon>Spermatophyta</taxon>
        <taxon>Magnoliopsida</taxon>
        <taxon>eudicotyledons</taxon>
        <taxon>Gunneridae</taxon>
        <taxon>Pentapetalae</taxon>
        <taxon>asterids</taxon>
        <taxon>Ericales</taxon>
        <taxon>Ericaceae</taxon>
        <taxon>Ericoideae</taxon>
        <taxon>Rhodoreae</taxon>
        <taxon>Rhododendron</taxon>
    </lineage>
</organism>
<evidence type="ECO:0000313" key="3">
    <source>
        <dbReference type="EMBL" id="KAG5554701.1"/>
    </source>
</evidence>
<protein>
    <recommendedName>
        <fullName evidence="2">N-acetyltransferase domain-containing protein</fullName>
    </recommendedName>
</protein>
<dbReference type="PANTHER" id="PTHR46067">
    <property type="entry name" value="ACYL-COA N-ACYLTRANSFERASES (NAT) SUPERFAMILY PROTEIN"/>
    <property type="match status" value="1"/>
</dbReference>
<evidence type="ECO:0000313" key="4">
    <source>
        <dbReference type="Proteomes" id="UP000823749"/>
    </source>
</evidence>
<dbReference type="Gene3D" id="3.40.630.30">
    <property type="match status" value="1"/>
</dbReference>
<dbReference type="Pfam" id="PF16050">
    <property type="entry name" value="CDC73_N"/>
    <property type="match status" value="1"/>
</dbReference>
<dbReference type="EMBL" id="JACTNZ010000004">
    <property type="protein sequence ID" value="KAG5554701.1"/>
    <property type="molecule type" value="Genomic_DNA"/>
</dbReference>
<gene>
    <name evidence="3" type="ORF">RHGRI_012302</name>
</gene>
<sequence>MEEPHLNRLRRWPACQADIKKWDVVDGVAEDDQREGRRAEGELVGFLCIVRINDDFRFGSDYSFPAATPTAYRSKQGHLFTLETLIHFLKHSHLKFIDYIKNIKPLAIPHVSYLDRKPLLDYLLCPVSPSSSSDAVQFASPNFSTSAAAVAAKDESSETASRPSDPSHGVEDLMEWSTNDNVTTSSSSKEQQVDSINSKFDEIALTPFHEMITLRPFDLSDVEDLMEWTTDDNVTRFCVFDTYTSKEQAVDFIKNVAIPHPWLRAICLKNRAIGSISMAPGSGIGAGRGEIGYALASKHWGKGIVTRAVEMAVSSVFSEWPHLVRLEALVDVENLGSQRVMEKAGFHREGVLRKYAFIKGRHRDLVMFSLVRFDVP</sequence>
<keyword evidence="4" id="KW-1185">Reference proteome</keyword>
<proteinExistence type="predicted"/>
<dbReference type="PANTHER" id="PTHR46067:SF27">
    <property type="entry name" value="ACYL-COA N-ACYLTRANSFERASES (NAT) SUPERFAMILY PROTEIN"/>
    <property type="match status" value="1"/>
</dbReference>
<dbReference type="PROSITE" id="PS51186">
    <property type="entry name" value="GNAT"/>
    <property type="match status" value="1"/>
</dbReference>
<dbReference type="InterPro" id="IPR016181">
    <property type="entry name" value="Acyl_CoA_acyltransferase"/>
</dbReference>
<comment type="caution">
    <text evidence="3">The sequence shown here is derived from an EMBL/GenBank/DDBJ whole genome shotgun (WGS) entry which is preliminary data.</text>
</comment>
<name>A0AAV6KQK5_9ERIC</name>
<reference evidence="3" key="1">
    <citation type="submission" date="2020-08" db="EMBL/GenBank/DDBJ databases">
        <title>Plant Genome Project.</title>
        <authorList>
            <person name="Zhang R.-G."/>
        </authorList>
    </citation>
    <scope>NUCLEOTIDE SEQUENCE</scope>
    <source>
        <strain evidence="3">WSP0</strain>
        <tissue evidence="3">Leaf</tissue>
    </source>
</reference>